<feature type="domain" description="Histidine kinase" evidence="9">
    <location>
        <begin position="248"/>
        <end position="466"/>
    </location>
</feature>
<dbReference type="PANTHER" id="PTHR43047:SF72">
    <property type="entry name" value="OSMOSENSING HISTIDINE PROTEIN KINASE SLN1"/>
    <property type="match status" value="1"/>
</dbReference>
<proteinExistence type="predicted"/>
<dbReference type="InterPro" id="IPR036097">
    <property type="entry name" value="HisK_dim/P_sf"/>
</dbReference>
<evidence type="ECO:0000256" key="1">
    <source>
        <dbReference type="ARBA" id="ARBA00000085"/>
    </source>
</evidence>
<dbReference type="PROSITE" id="PS50110">
    <property type="entry name" value="RESPONSE_REGULATORY"/>
    <property type="match status" value="1"/>
</dbReference>
<dbReference type="CDD" id="cd00082">
    <property type="entry name" value="HisKA"/>
    <property type="match status" value="1"/>
</dbReference>
<dbReference type="Gene3D" id="3.30.450.20">
    <property type="entry name" value="PAS domain"/>
    <property type="match status" value="1"/>
</dbReference>
<feature type="modified residue" description="4-aspartylphosphate" evidence="7">
    <location>
        <position position="538"/>
    </location>
</feature>
<comment type="subcellular location">
    <subcellularLocation>
        <location evidence="2">Cell inner membrane</location>
        <topology evidence="2">Multi-pass membrane protein</topology>
    </subcellularLocation>
</comment>
<evidence type="ECO:0000256" key="7">
    <source>
        <dbReference type="PROSITE-ProRule" id="PRU00169"/>
    </source>
</evidence>
<gene>
    <name evidence="11" type="ORF">AWB80_08236</name>
</gene>
<dbReference type="FunFam" id="3.30.565.10:FF:000006">
    <property type="entry name" value="Sensor histidine kinase WalK"/>
    <property type="match status" value="1"/>
</dbReference>
<dbReference type="SMART" id="SM00448">
    <property type="entry name" value="REC"/>
    <property type="match status" value="1"/>
</dbReference>
<dbReference type="InterPro" id="IPR035965">
    <property type="entry name" value="PAS-like_dom_sf"/>
</dbReference>
<dbReference type="GO" id="GO:0006355">
    <property type="term" value="P:regulation of DNA-templated transcription"/>
    <property type="evidence" value="ECO:0007669"/>
    <property type="project" value="InterPro"/>
</dbReference>
<evidence type="ECO:0000259" key="10">
    <source>
        <dbReference type="PROSITE" id="PS50110"/>
    </source>
</evidence>
<dbReference type="InterPro" id="IPR005467">
    <property type="entry name" value="His_kinase_dom"/>
</dbReference>
<dbReference type="SMART" id="SM00388">
    <property type="entry name" value="HisKA"/>
    <property type="match status" value="1"/>
</dbReference>
<dbReference type="Pfam" id="PF02518">
    <property type="entry name" value="HATPase_c"/>
    <property type="match status" value="1"/>
</dbReference>
<keyword evidence="12" id="KW-1185">Reference proteome</keyword>
<dbReference type="SUPFAM" id="SSF47384">
    <property type="entry name" value="Homodimeric domain of signal transducing histidine kinase"/>
    <property type="match status" value="1"/>
</dbReference>
<accession>A0A158E568</accession>
<reference evidence="11" key="1">
    <citation type="submission" date="2016-01" db="EMBL/GenBank/DDBJ databases">
        <authorList>
            <person name="Peeters C."/>
        </authorList>
    </citation>
    <scope>NUCLEOTIDE SEQUENCE [LARGE SCALE GENOMIC DNA]</scope>
    <source>
        <strain evidence="11">LMG 29323</strain>
    </source>
</reference>
<dbReference type="InterPro" id="IPR013767">
    <property type="entry name" value="PAS_fold"/>
</dbReference>
<dbReference type="InterPro" id="IPR000014">
    <property type="entry name" value="PAS"/>
</dbReference>
<dbReference type="EMBL" id="FCOE02000072">
    <property type="protein sequence ID" value="SAL01923.1"/>
    <property type="molecule type" value="Genomic_DNA"/>
</dbReference>
<dbReference type="InterPro" id="IPR004358">
    <property type="entry name" value="Sig_transdc_His_kin-like_C"/>
</dbReference>
<keyword evidence="4 7" id="KW-0597">Phosphoprotein</keyword>
<dbReference type="SMART" id="SM00387">
    <property type="entry name" value="HATPase_c"/>
    <property type="match status" value="1"/>
</dbReference>
<evidence type="ECO:0000256" key="3">
    <source>
        <dbReference type="ARBA" id="ARBA00012438"/>
    </source>
</evidence>
<dbReference type="Proteomes" id="UP000054911">
    <property type="component" value="Unassembled WGS sequence"/>
</dbReference>
<evidence type="ECO:0000313" key="11">
    <source>
        <dbReference type="EMBL" id="SAL01923.1"/>
    </source>
</evidence>
<feature type="domain" description="Response regulatory" evidence="10">
    <location>
        <begin position="489"/>
        <end position="605"/>
    </location>
</feature>
<keyword evidence="5" id="KW-0808">Transferase</keyword>
<evidence type="ECO:0000256" key="2">
    <source>
        <dbReference type="ARBA" id="ARBA00004429"/>
    </source>
</evidence>
<dbReference type="CDD" id="cd00075">
    <property type="entry name" value="HATPase"/>
    <property type="match status" value="1"/>
</dbReference>
<evidence type="ECO:0000256" key="6">
    <source>
        <dbReference type="ARBA" id="ARBA00022777"/>
    </source>
</evidence>
<comment type="catalytic activity">
    <reaction evidence="1">
        <text>ATP + protein L-histidine = ADP + protein N-phospho-L-histidine.</text>
        <dbReference type="EC" id="2.7.13.3"/>
    </reaction>
</comment>
<dbReference type="Gene3D" id="1.10.287.130">
    <property type="match status" value="1"/>
</dbReference>
<protein>
    <recommendedName>
        <fullName evidence="3">histidine kinase</fullName>
        <ecNumber evidence="3">2.7.13.3</ecNumber>
    </recommendedName>
</protein>
<dbReference type="SUPFAM" id="SSF55874">
    <property type="entry name" value="ATPase domain of HSP90 chaperone/DNA topoisomerase II/histidine kinase"/>
    <property type="match status" value="1"/>
</dbReference>
<organism evidence="11 12">
    <name type="scientific">Caballeronia pedi</name>
    <dbReference type="NCBI Taxonomy" id="1777141"/>
    <lineage>
        <taxon>Bacteria</taxon>
        <taxon>Pseudomonadati</taxon>
        <taxon>Pseudomonadota</taxon>
        <taxon>Betaproteobacteria</taxon>
        <taxon>Burkholderiales</taxon>
        <taxon>Burkholderiaceae</taxon>
        <taxon>Caballeronia</taxon>
    </lineage>
</organism>
<keyword evidence="8" id="KW-0175">Coiled coil</keyword>
<dbReference type="PRINTS" id="PR00344">
    <property type="entry name" value="BCTRLSENSOR"/>
</dbReference>
<dbReference type="InterPro" id="IPR001789">
    <property type="entry name" value="Sig_transdc_resp-reg_receiver"/>
</dbReference>
<sequence length="609" mass="67440">MRQTLRQRLGRRIAAQGADPRDDEIARLNAELGAMRTQMRTMLEEHESAREELKSSEEELLSSNEEFQSTNEELETAKEELQSLNEELLTTNDELRYRNRELRTVHDEVTSARDYADAIIETMSEPLLVLQPDLRVTRANRAFYETFHTTADVTIGTLLYALGNGQWNIPSLRELLENILPQQAVVRDFPISHDFPRIGPRTMRLNAARVIGPAHELILLTIEDITQHQLAVERLEAADRHKDEFLAMLGHELRNPLAAVGNGLEIWGRPDVDSDTQALARAAATRQLHHEIGLVNDLLDVSRVTRGIIKLNIEPVDLVQIVQQSVTVLHAEVRGHQHELVLSLPTHPVLIDGDAMRLEQVVTNLLSNAIKYTRPGGRIRISLSADSSEAVLTVTDNGIGMTADFLPTIFTIFVQAERTLDRKSAGLGLGLALVHQLVELHLGTVRAFSDGLGQGSVFVVRLPISNAKAQSSPERDSTHDATVIAATSKILVVDDNTDAAESTAMVLRLDGHEVKIAGDGASALQVAAGFRPDIVLLDIGLPDMDGYQICRELRTTRECAGSLLIGLSGYAGEEYRERARQAGFDHYMVKPATITDLNRIMTSSRITQK</sequence>
<comment type="caution">
    <text evidence="11">The sequence shown here is derived from an EMBL/GenBank/DDBJ whole genome shotgun (WGS) entry which is preliminary data.</text>
</comment>
<dbReference type="Pfam" id="PF00512">
    <property type="entry name" value="HisKA"/>
    <property type="match status" value="1"/>
</dbReference>
<dbReference type="Gene3D" id="3.30.565.10">
    <property type="entry name" value="Histidine kinase-like ATPase, C-terminal domain"/>
    <property type="match status" value="1"/>
</dbReference>
<dbReference type="Pfam" id="PF00989">
    <property type="entry name" value="PAS"/>
    <property type="match status" value="1"/>
</dbReference>
<evidence type="ECO:0000259" key="9">
    <source>
        <dbReference type="PROSITE" id="PS50109"/>
    </source>
</evidence>
<dbReference type="SMART" id="SM00091">
    <property type="entry name" value="PAS"/>
    <property type="match status" value="1"/>
</dbReference>
<dbReference type="EC" id="2.7.13.3" evidence="3"/>
<evidence type="ECO:0000256" key="5">
    <source>
        <dbReference type="ARBA" id="ARBA00022679"/>
    </source>
</evidence>
<dbReference type="SUPFAM" id="SSF55785">
    <property type="entry name" value="PYP-like sensor domain (PAS domain)"/>
    <property type="match status" value="1"/>
</dbReference>
<keyword evidence="6 11" id="KW-0418">Kinase</keyword>
<dbReference type="PROSITE" id="PS50109">
    <property type="entry name" value="HIS_KIN"/>
    <property type="match status" value="1"/>
</dbReference>
<dbReference type="CDD" id="cd17580">
    <property type="entry name" value="REC_2_DhkD-like"/>
    <property type="match status" value="1"/>
</dbReference>
<dbReference type="Pfam" id="PF00072">
    <property type="entry name" value="Response_reg"/>
    <property type="match status" value="1"/>
</dbReference>
<dbReference type="GO" id="GO:0005886">
    <property type="term" value="C:plasma membrane"/>
    <property type="evidence" value="ECO:0007669"/>
    <property type="project" value="UniProtKB-SubCell"/>
</dbReference>
<evidence type="ECO:0000256" key="8">
    <source>
        <dbReference type="SAM" id="Coils"/>
    </source>
</evidence>
<feature type="coiled-coil region" evidence="8">
    <location>
        <begin position="25"/>
        <end position="98"/>
    </location>
</feature>
<name>A0A158E568_9BURK</name>
<dbReference type="PANTHER" id="PTHR43047">
    <property type="entry name" value="TWO-COMPONENT HISTIDINE PROTEIN KINASE"/>
    <property type="match status" value="1"/>
</dbReference>
<dbReference type="STRING" id="1777141.AWB80_08236"/>
<dbReference type="InterPro" id="IPR003594">
    <property type="entry name" value="HATPase_dom"/>
</dbReference>
<dbReference type="InterPro" id="IPR011006">
    <property type="entry name" value="CheY-like_superfamily"/>
</dbReference>
<evidence type="ECO:0000313" key="12">
    <source>
        <dbReference type="Proteomes" id="UP000054911"/>
    </source>
</evidence>
<dbReference type="SUPFAM" id="SSF52172">
    <property type="entry name" value="CheY-like"/>
    <property type="match status" value="1"/>
</dbReference>
<dbReference type="Gene3D" id="3.40.50.2300">
    <property type="match status" value="1"/>
</dbReference>
<dbReference type="GO" id="GO:0009927">
    <property type="term" value="F:histidine phosphotransfer kinase activity"/>
    <property type="evidence" value="ECO:0007669"/>
    <property type="project" value="TreeGrafter"/>
</dbReference>
<dbReference type="AlphaFoldDB" id="A0A158E568"/>
<evidence type="ECO:0000256" key="4">
    <source>
        <dbReference type="ARBA" id="ARBA00022553"/>
    </source>
</evidence>
<dbReference type="InterPro" id="IPR036890">
    <property type="entry name" value="HATPase_C_sf"/>
</dbReference>
<dbReference type="GO" id="GO:0000155">
    <property type="term" value="F:phosphorelay sensor kinase activity"/>
    <property type="evidence" value="ECO:0007669"/>
    <property type="project" value="InterPro"/>
</dbReference>
<dbReference type="Gene3D" id="6.10.250.1910">
    <property type="match status" value="1"/>
</dbReference>
<dbReference type="InterPro" id="IPR003661">
    <property type="entry name" value="HisK_dim/P_dom"/>
</dbReference>